<organism evidence="3 4">
    <name type="scientific">Paramagnetospirillum kuznetsovii</name>
    <dbReference type="NCBI Taxonomy" id="2053833"/>
    <lineage>
        <taxon>Bacteria</taxon>
        <taxon>Pseudomonadati</taxon>
        <taxon>Pseudomonadota</taxon>
        <taxon>Alphaproteobacteria</taxon>
        <taxon>Rhodospirillales</taxon>
        <taxon>Magnetospirillaceae</taxon>
        <taxon>Paramagnetospirillum</taxon>
    </lineage>
</organism>
<dbReference type="InterPro" id="IPR016047">
    <property type="entry name" value="M23ase_b-sheet_dom"/>
</dbReference>
<dbReference type="OrthoDB" id="9815245at2"/>
<accession>A0A364P3I8</accession>
<dbReference type="InterPro" id="IPR050570">
    <property type="entry name" value="Cell_wall_metabolism_enzyme"/>
</dbReference>
<protein>
    <submittedName>
        <fullName evidence="3">Peptidase M23</fullName>
    </submittedName>
</protein>
<dbReference type="EMBL" id="PGTO01000001">
    <property type="protein sequence ID" value="RAU23861.1"/>
    <property type="molecule type" value="Genomic_DNA"/>
</dbReference>
<evidence type="ECO:0000256" key="1">
    <source>
        <dbReference type="SAM" id="SignalP"/>
    </source>
</evidence>
<dbReference type="PANTHER" id="PTHR21666:SF285">
    <property type="entry name" value="M23 FAMILY METALLOPEPTIDASE"/>
    <property type="match status" value="1"/>
</dbReference>
<proteinExistence type="predicted"/>
<sequence length="289" mass="30064">MPPSCGRRNRALCVVLAVLAWPAHAEMELTGRLQQGGLVMGHVPPDSGVSIDGRPVPVDSGGAFLLGFGRDAAPAAILEIRRGVTIEAHPLVIARRDWPVQRIEGLPRDKAEPDPVAVARIKTEADLLRALRAKVSGEALFLTGLSRPATGIVSGVFGSQRVYNGNAGAPHSGLDIAAAKGEPVRAAADGVVVLAAPDLFLTGQTVMIDHGLGLMSSYAHLSRLDVAPGRKVGRGEVIGAIGATGLATGAHLHWGMSWLEVRIDPASALDLLGESGSSLIPTKQKAQKE</sequence>
<feature type="signal peptide" evidence="1">
    <location>
        <begin position="1"/>
        <end position="25"/>
    </location>
</feature>
<comment type="caution">
    <text evidence="3">The sequence shown here is derived from an EMBL/GenBank/DDBJ whole genome shotgun (WGS) entry which is preliminary data.</text>
</comment>
<dbReference type="Pfam" id="PF01551">
    <property type="entry name" value="Peptidase_M23"/>
    <property type="match status" value="1"/>
</dbReference>
<dbReference type="FunFam" id="2.70.70.10:FF:000019">
    <property type="entry name" value="M23 family peptidase"/>
    <property type="match status" value="1"/>
</dbReference>
<dbReference type="GO" id="GO:0004222">
    <property type="term" value="F:metalloendopeptidase activity"/>
    <property type="evidence" value="ECO:0007669"/>
    <property type="project" value="TreeGrafter"/>
</dbReference>
<keyword evidence="4" id="KW-1185">Reference proteome</keyword>
<dbReference type="SUPFAM" id="SSF51261">
    <property type="entry name" value="Duplicated hybrid motif"/>
    <property type="match status" value="1"/>
</dbReference>
<evidence type="ECO:0000259" key="2">
    <source>
        <dbReference type="Pfam" id="PF01551"/>
    </source>
</evidence>
<keyword evidence="1" id="KW-0732">Signal</keyword>
<feature type="chain" id="PRO_5016660540" evidence="1">
    <location>
        <begin position="26"/>
        <end position="289"/>
    </location>
</feature>
<evidence type="ECO:0000313" key="3">
    <source>
        <dbReference type="EMBL" id="RAU23861.1"/>
    </source>
</evidence>
<dbReference type="Gene3D" id="2.70.70.10">
    <property type="entry name" value="Glucose Permease (Domain IIA)"/>
    <property type="match status" value="1"/>
</dbReference>
<dbReference type="CDD" id="cd12797">
    <property type="entry name" value="M23_peptidase"/>
    <property type="match status" value="1"/>
</dbReference>
<dbReference type="AlphaFoldDB" id="A0A364P3I8"/>
<reference evidence="3 4" key="1">
    <citation type="submission" date="2017-11" db="EMBL/GenBank/DDBJ databases">
        <title>Draft genome sequence of magnetotactic bacterium Magnetospirillum kuznetsovii LBB-42.</title>
        <authorList>
            <person name="Grouzdev D.S."/>
            <person name="Rysina M.S."/>
            <person name="Baslerov R.V."/>
            <person name="Koziaeva V."/>
        </authorList>
    </citation>
    <scope>NUCLEOTIDE SEQUENCE [LARGE SCALE GENOMIC DNA]</scope>
    <source>
        <strain evidence="3 4">LBB-42</strain>
    </source>
</reference>
<feature type="domain" description="M23ase beta-sheet core" evidence="2">
    <location>
        <begin position="170"/>
        <end position="265"/>
    </location>
</feature>
<name>A0A364P3I8_9PROT</name>
<evidence type="ECO:0000313" key="4">
    <source>
        <dbReference type="Proteomes" id="UP000251075"/>
    </source>
</evidence>
<dbReference type="InterPro" id="IPR011055">
    <property type="entry name" value="Dup_hybrid_motif"/>
</dbReference>
<gene>
    <name evidence="3" type="ORF">CU669_01935</name>
</gene>
<dbReference type="Proteomes" id="UP000251075">
    <property type="component" value="Unassembled WGS sequence"/>
</dbReference>
<dbReference type="PANTHER" id="PTHR21666">
    <property type="entry name" value="PEPTIDASE-RELATED"/>
    <property type="match status" value="1"/>
</dbReference>